<evidence type="ECO:0000259" key="3">
    <source>
        <dbReference type="PROSITE" id="PS50157"/>
    </source>
</evidence>
<evidence type="ECO:0000256" key="1">
    <source>
        <dbReference type="PROSITE-ProRule" id="PRU00042"/>
    </source>
</evidence>
<reference evidence="4" key="1">
    <citation type="submission" date="2020-06" db="EMBL/GenBank/DDBJ databases">
        <authorList>
            <consortium name="Plant Systems Biology data submission"/>
        </authorList>
    </citation>
    <scope>NUCLEOTIDE SEQUENCE</scope>
    <source>
        <strain evidence="4">D6</strain>
    </source>
</reference>
<feature type="domain" description="C2H2-type" evidence="3">
    <location>
        <begin position="8"/>
        <end position="34"/>
    </location>
</feature>
<protein>
    <recommendedName>
        <fullName evidence="3">C2H2-type domain-containing protein</fullName>
    </recommendedName>
</protein>
<dbReference type="PROSITE" id="PS50157">
    <property type="entry name" value="ZINC_FINGER_C2H2_2"/>
    <property type="match status" value="1"/>
</dbReference>
<dbReference type="GO" id="GO:0008270">
    <property type="term" value="F:zinc ion binding"/>
    <property type="evidence" value="ECO:0007669"/>
    <property type="project" value="UniProtKB-KW"/>
</dbReference>
<proteinExistence type="predicted"/>
<accession>A0A9N8HP80</accession>
<evidence type="ECO:0000313" key="4">
    <source>
        <dbReference type="EMBL" id="CAB9522398.1"/>
    </source>
</evidence>
<feature type="region of interest" description="Disordered" evidence="2">
    <location>
        <begin position="187"/>
        <end position="214"/>
    </location>
</feature>
<feature type="compositionally biased region" description="Polar residues" evidence="2">
    <location>
        <begin position="125"/>
        <end position="147"/>
    </location>
</feature>
<comment type="caution">
    <text evidence="4">The sequence shown here is derived from an EMBL/GenBank/DDBJ whole genome shotgun (WGS) entry which is preliminary data.</text>
</comment>
<dbReference type="EMBL" id="CAICTM010001296">
    <property type="protein sequence ID" value="CAB9522398.1"/>
    <property type="molecule type" value="Genomic_DNA"/>
</dbReference>
<dbReference type="Proteomes" id="UP001153069">
    <property type="component" value="Unassembled WGS sequence"/>
</dbReference>
<evidence type="ECO:0000313" key="5">
    <source>
        <dbReference type="Proteomes" id="UP001153069"/>
    </source>
</evidence>
<keyword evidence="5" id="KW-1185">Reference proteome</keyword>
<feature type="region of interest" description="Disordered" evidence="2">
    <location>
        <begin position="65"/>
        <end position="168"/>
    </location>
</feature>
<keyword evidence="1" id="KW-0479">Metal-binding</keyword>
<dbReference type="InterPro" id="IPR013087">
    <property type="entry name" value="Znf_C2H2_type"/>
</dbReference>
<sequence length="347" mass="38327">MPKVKPTWVCQSCERQFTTKYSLMRHFKRFPQHSPPHLSPTDGEIKPITVQINDNVRTVTGIPIQLAPGSASSHGHGTRFRQHKHQEISEEEDAVMVESSTSKKNSQQQPMNHSTGHSGRRYSLHNVSDIETSPSSSEFDSPAANDTSTEEMSNDEAPSTKKNQHYPFLPPFLEDEQILNIATPQQPLQQTVHSPLPPSGALSPAPPSADPNRLLSSPLAAHYSWVFAKDTTAPEPGQAFLSPLAPACTSTNFRQVFQEEEEKLKRLAASANKHVRSPVELAALDKSLLLGDEEATSPFTFMEKTSSHEPIIPVAATALDFLSPPYQSAREVNMDDLDLGRFYAPMV</sequence>
<dbReference type="AlphaFoldDB" id="A0A9N8HP80"/>
<keyword evidence="1" id="KW-0863">Zinc-finger</keyword>
<gene>
    <name evidence="4" type="ORF">SEMRO_1298_G260570.1</name>
</gene>
<organism evidence="4 5">
    <name type="scientific">Seminavis robusta</name>
    <dbReference type="NCBI Taxonomy" id="568900"/>
    <lineage>
        <taxon>Eukaryota</taxon>
        <taxon>Sar</taxon>
        <taxon>Stramenopiles</taxon>
        <taxon>Ochrophyta</taxon>
        <taxon>Bacillariophyta</taxon>
        <taxon>Bacillariophyceae</taxon>
        <taxon>Bacillariophycidae</taxon>
        <taxon>Naviculales</taxon>
        <taxon>Naviculaceae</taxon>
        <taxon>Seminavis</taxon>
    </lineage>
</organism>
<keyword evidence="1" id="KW-0862">Zinc</keyword>
<evidence type="ECO:0000256" key="2">
    <source>
        <dbReference type="SAM" id="MobiDB-lite"/>
    </source>
</evidence>
<feature type="compositionally biased region" description="Polar residues" evidence="2">
    <location>
        <begin position="98"/>
        <end position="117"/>
    </location>
</feature>
<name>A0A9N8HP80_9STRA</name>